<sequence length="287" mass="31706">MAPQTVLITGCSTGIGLATAVMMAKDARYKVYATMRNLKSKTDLEKAAGDTLNKSLFIRELDVTKEATIKLVAGEILKENGRIDVLVNNAGYGEVDAIDQLSLEACQAMMDTNFWGTVRTTRAVLPAMKRQKSGRIINVSSIVAVWALPFNTIYAATKFAVEGFTEAIAVTLKRAYNIRMSLVEPGPVQTPMVTKFGSVSPAERTKDYDPPLRDEYMNFIEKLAGPMMNTAVSADEVANLILEAIVSENPHLRYQIHEVYKKAAAKKFIDPHTDAQLDMKNFMDMIN</sequence>
<dbReference type="PRINTS" id="PR00081">
    <property type="entry name" value="GDHRDH"/>
</dbReference>
<evidence type="ECO:0000256" key="2">
    <source>
        <dbReference type="ARBA" id="ARBA00023002"/>
    </source>
</evidence>
<dbReference type="PROSITE" id="PS00061">
    <property type="entry name" value="ADH_SHORT"/>
    <property type="match status" value="1"/>
</dbReference>
<dbReference type="RefSeq" id="XP_022080934.1">
    <property type="nucleotide sequence ID" value="XM_022225242.1"/>
</dbReference>
<dbReference type="PANTHER" id="PTHR43391">
    <property type="entry name" value="RETINOL DEHYDROGENASE-RELATED"/>
    <property type="match status" value="1"/>
</dbReference>
<keyword evidence="4" id="KW-0472">Membrane</keyword>
<dbReference type="GO" id="GO:0005829">
    <property type="term" value="C:cytosol"/>
    <property type="evidence" value="ECO:0007669"/>
    <property type="project" value="TreeGrafter"/>
</dbReference>
<organism evidence="5 6">
    <name type="scientific">Acanthaster planci</name>
    <name type="common">Crown-of-thorns starfish</name>
    <dbReference type="NCBI Taxonomy" id="133434"/>
    <lineage>
        <taxon>Eukaryota</taxon>
        <taxon>Metazoa</taxon>
        <taxon>Echinodermata</taxon>
        <taxon>Eleutherozoa</taxon>
        <taxon>Asterozoa</taxon>
        <taxon>Asteroidea</taxon>
        <taxon>Valvatacea</taxon>
        <taxon>Valvatida</taxon>
        <taxon>Acanthasteridae</taxon>
        <taxon>Acanthaster</taxon>
    </lineage>
</organism>
<accession>A0A8B7XJG1</accession>
<dbReference type="AlphaFoldDB" id="A0A8B7XJG1"/>
<keyword evidence="4" id="KW-1133">Transmembrane helix</keyword>
<feature type="transmembrane region" description="Helical" evidence="4">
    <location>
        <begin position="136"/>
        <end position="156"/>
    </location>
</feature>
<dbReference type="InterPro" id="IPR002347">
    <property type="entry name" value="SDR_fam"/>
</dbReference>
<dbReference type="Pfam" id="PF00106">
    <property type="entry name" value="adh_short"/>
    <property type="match status" value="1"/>
</dbReference>
<dbReference type="GO" id="GO:0016491">
    <property type="term" value="F:oxidoreductase activity"/>
    <property type="evidence" value="ECO:0007669"/>
    <property type="project" value="UniProtKB-KW"/>
</dbReference>
<dbReference type="GeneID" id="110973969"/>
<dbReference type="OMA" id="KEDHCDV"/>
<comment type="similarity">
    <text evidence="1 3">Belongs to the short-chain dehydrogenases/reductases (SDR) family.</text>
</comment>
<reference evidence="6" key="1">
    <citation type="submission" date="2025-08" db="UniProtKB">
        <authorList>
            <consortium name="RefSeq"/>
        </authorList>
    </citation>
    <scope>IDENTIFICATION</scope>
</reference>
<evidence type="ECO:0000256" key="3">
    <source>
        <dbReference type="RuleBase" id="RU000363"/>
    </source>
</evidence>
<dbReference type="SUPFAM" id="SSF51735">
    <property type="entry name" value="NAD(P)-binding Rossmann-fold domains"/>
    <property type="match status" value="1"/>
</dbReference>
<gene>
    <name evidence="6" type="primary">LOC110973969</name>
</gene>
<evidence type="ECO:0000256" key="1">
    <source>
        <dbReference type="ARBA" id="ARBA00006484"/>
    </source>
</evidence>
<dbReference type="Proteomes" id="UP000694845">
    <property type="component" value="Unplaced"/>
</dbReference>
<dbReference type="CDD" id="cd05374">
    <property type="entry name" value="17beta-HSD-like_SDR_c"/>
    <property type="match status" value="1"/>
</dbReference>
<dbReference type="InterPro" id="IPR036291">
    <property type="entry name" value="NAD(P)-bd_dom_sf"/>
</dbReference>
<dbReference type="KEGG" id="aplc:110973969"/>
<dbReference type="PANTHER" id="PTHR43391:SF86">
    <property type="entry name" value="SHORT-CHAIN DEHYDROGENASE_REDUCTASE FAMILY PROTEIN"/>
    <property type="match status" value="1"/>
</dbReference>
<dbReference type="OrthoDB" id="47007at2759"/>
<name>A0A8B7XJG1_ACAPL</name>
<evidence type="ECO:0000313" key="6">
    <source>
        <dbReference type="RefSeq" id="XP_022080934.1"/>
    </source>
</evidence>
<dbReference type="Gene3D" id="3.40.50.720">
    <property type="entry name" value="NAD(P)-binding Rossmann-like Domain"/>
    <property type="match status" value="1"/>
</dbReference>
<protein>
    <submittedName>
        <fullName evidence="6">Retinol dehydrogenase 8-like</fullName>
    </submittedName>
</protein>
<evidence type="ECO:0000313" key="5">
    <source>
        <dbReference type="Proteomes" id="UP000694845"/>
    </source>
</evidence>
<dbReference type="InterPro" id="IPR020904">
    <property type="entry name" value="Sc_DH/Rdtase_CS"/>
</dbReference>
<proteinExistence type="inferred from homology"/>
<keyword evidence="4" id="KW-0812">Transmembrane</keyword>
<keyword evidence="5" id="KW-1185">Reference proteome</keyword>
<evidence type="ECO:0000256" key="4">
    <source>
        <dbReference type="SAM" id="Phobius"/>
    </source>
</evidence>
<feature type="transmembrane region" description="Helical" evidence="4">
    <location>
        <begin position="6"/>
        <end position="24"/>
    </location>
</feature>
<dbReference type="PRINTS" id="PR00080">
    <property type="entry name" value="SDRFAMILY"/>
</dbReference>
<keyword evidence="2" id="KW-0560">Oxidoreductase</keyword>